<dbReference type="PANTHER" id="PTHR43187">
    <property type="entry name" value="GLUTAMINE AMIDOTRANSFERASE DUG3-RELATED"/>
    <property type="match status" value="1"/>
</dbReference>
<dbReference type="CDD" id="cd01908">
    <property type="entry name" value="YafJ"/>
    <property type="match status" value="1"/>
</dbReference>
<dbReference type="Gene3D" id="3.60.20.10">
    <property type="entry name" value="Glutamine Phosphoribosylpyrophosphate, subunit 1, domain 1"/>
    <property type="match status" value="1"/>
</dbReference>
<comment type="caution">
    <text evidence="3">The sequence shown here is derived from an EMBL/GenBank/DDBJ whole genome shotgun (WGS) entry which is preliminary data.</text>
</comment>
<evidence type="ECO:0000313" key="3">
    <source>
        <dbReference type="EMBL" id="MEK0185145.1"/>
    </source>
</evidence>
<proteinExistence type="predicted"/>
<evidence type="ECO:0000313" key="4">
    <source>
        <dbReference type="Proteomes" id="UP001384579"/>
    </source>
</evidence>
<feature type="domain" description="Glutamine amidotransferase type-2" evidence="2">
    <location>
        <begin position="2"/>
        <end position="262"/>
    </location>
</feature>
<dbReference type="PANTHER" id="PTHR43187:SF1">
    <property type="entry name" value="GLUTAMINE AMIDOTRANSFERASE DUG3-RELATED"/>
    <property type="match status" value="1"/>
</dbReference>
<accession>A0ABU8YL60</accession>
<evidence type="ECO:0000256" key="1">
    <source>
        <dbReference type="ARBA" id="ARBA00022962"/>
    </source>
</evidence>
<keyword evidence="1" id="KW-0315">Glutamine amidotransferase</keyword>
<evidence type="ECO:0000259" key="2">
    <source>
        <dbReference type="PROSITE" id="PS51278"/>
    </source>
</evidence>
<dbReference type="NCBIfam" id="TIGR03442">
    <property type="entry name" value="ergothioneine biosynthesis protein EgtC"/>
    <property type="match status" value="1"/>
</dbReference>
<dbReference type="InterPro" id="IPR026869">
    <property type="entry name" value="EgtC-like"/>
</dbReference>
<dbReference type="PROSITE" id="PS51278">
    <property type="entry name" value="GATASE_TYPE_2"/>
    <property type="match status" value="1"/>
</dbReference>
<dbReference type="SUPFAM" id="SSF56235">
    <property type="entry name" value="N-terminal nucleophile aminohydrolases (Ntn hydrolases)"/>
    <property type="match status" value="1"/>
</dbReference>
<sequence>MCRLLGYLGGPILLDSLLYKPEHSLIVQSYQPREMTSGLLNADGFGIGWYHSHLDTDPFSYKNIQPIWSDINLPSISRYVESGCALAYVRSATVGQAVDLSNCQPFEYNRLMFVHNGFVKNFRQSLYRPIRDRLNDATYQLINGTTDSEHIFGLFVNELTAPNMTIEVALRNALTTLAELANFHEVEFSANIIVSDGNQLVASRFASKKAPPSLYWLRDDPNFPEAVIIASEPLFVGNWHQCPPQSIISTGKDGDLKINSIL</sequence>
<name>A0ABU8YL60_9CYAN</name>
<dbReference type="InterPro" id="IPR017808">
    <property type="entry name" value="EgtC"/>
</dbReference>
<dbReference type="Pfam" id="PF13230">
    <property type="entry name" value="GATase_4"/>
    <property type="match status" value="1"/>
</dbReference>
<keyword evidence="4" id="KW-1185">Reference proteome</keyword>
<dbReference type="InterPro" id="IPR017932">
    <property type="entry name" value="GATase_2_dom"/>
</dbReference>
<dbReference type="InterPro" id="IPR029055">
    <property type="entry name" value="Ntn_hydrolases_N"/>
</dbReference>
<organism evidence="3 4">
    <name type="scientific">Microcoleus anatoxicus PTRS2</name>
    <dbReference type="NCBI Taxonomy" id="2705321"/>
    <lineage>
        <taxon>Bacteria</taxon>
        <taxon>Bacillati</taxon>
        <taxon>Cyanobacteriota</taxon>
        <taxon>Cyanophyceae</taxon>
        <taxon>Oscillatoriophycideae</taxon>
        <taxon>Oscillatoriales</taxon>
        <taxon>Microcoleaceae</taxon>
        <taxon>Microcoleus</taxon>
        <taxon>Microcoleus anatoxicus</taxon>
    </lineage>
</organism>
<gene>
    <name evidence="3" type="primary">egtC</name>
    <name evidence="3" type="ORF">WMG39_09765</name>
</gene>
<dbReference type="Proteomes" id="UP001384579">
    <property type="component" value="Unassembled WGS sequence"/>
</dbReference>
<reference evidence="3 4" key="1">
    <citation type="journal article" date="2020" name="Harmful Algae">
        <title>Molecular and morphological characterization of a novel dihydroanatoxin-a producing Microcoleus species (cyanobacteria) from the Russian River, California, USA.</title>
        <authorList>
            <person name="Conklin K.Y."/>
            <person name="Stancheva R."/>
            <person name="Otten T.G."/>
            <person name="Fadness R."/>
            <person name="Boyer G.L."/>
            <person name="Read B."/>
            <person name="Zhang X."/>
            <person name="Sheath R.G."/>
        </authorList>
    </citation>
    <scope>NUCLEOTIDE SEQUENCE [LARGE SCALE GENOMIC DNA]</scope>
    <source>
        <strain evidence="3 4">PTRS2</strain>
    </source>
</reference>
<protein>
    <submittedName>
        <fullName evidence="3">Ergothioneine biosynthesis protein EgtC</fullName>
    </submittedName>
</protein>
<dbReference type="RefSeq" id="WP_340518772.1">
    <property type="nucleotide sequence ID" value="NZ_JBBLXS010000097.1"/>
</dbReference>
<dbReference type="InterPro" id="IPR052373">
    <property type="entry name" value="Gamma-glu_amide_hydrolase"/>
</dbReference>
<dbReference type="EMBL" id="JBBLXS010000097">
    <property type="protein sequence ID" value="MEK0185145.1"/>
    <property type="molecule type" value="Genomic_DNA"/>
</dbReference>